<keyword evidence="5" id="KW-1185">Reference proteome</keyword>
<dbReference type="SUPFAM" id="SSF55729">
    <property type="entry name" value="Acyl-CoA N-acyltransferases (Nat)"/>
    <property type="match status" value="1"/>
</dbReference>
<dbReference type="InterPro" id="IPR016181">
    <property type="entry name" value="Acyl_CoA_acyltransferase"/>
</dbReference>
<sequence>MTAEPLERSLDRHEQLTRPDPYQETLPLVLRTARESDLPELRRLDEEVFQEVAYPGFLLRQLFDMYEEHFLVLDDGTGRLRGYVLAATRALGGDSWILGLCVTQDRRRHGLGRELMTEVLTRLRRDGIGVVRLTVEPANLAAILLYRSLGFHPEEPDAGLRRDYFGPGMDRQILRLDLPGGQAA</sequence>
<reference evidence="5" key="1">
    <citation type="journal article" date="2019" name="Int. J. Syst. Evol. Microbiol.">
        <title>The Global Catalogue of Microorganisms (GCM) 10K type strain sequencing project: providing services to taxonomists for standard genome sequencing and annotation.</title>
        <authorList>
            <consortium name="The Broad Institute Genomics Platform"/>
            <consortium name="The Broad Institute Genome Sequencing Center for Infectious Disease"/>
            <person name="Wu L."/>
            <person name="Ma J."/>
        </authorList>
    </citation>
    <scope>NUCLEOTIDE SEQUENCE [LARGE SCALE GENOMIC DNA]</scope>
    <source>
        <strain evidence="5">JCM 18306</strain>
    </source>
</reference>
<dbReference type="EMBL" id="BAABJR010000001">
    <property type="protein sequence ID" value="GAA5203771.1"/>
    <property type="molecule type" value="Genomic_DNA"/>
</dbReference>
<dbReference type="PANTHER" id="PTHR43420">
    <property type="entry name" value="ACETYLTRANSFERASE"/>
    <property type="match status" value="1"/>
</dbReference>
<name>A0ABP9SX57_9ACTN</name>
<keyword evidence="2" id="KW-0012">Acyltransferase</keyword>
<dbReference type="InterPro" id="IPR050680">
    <property type="entry name" value="YpeA/RimI_acetyltransf"/>
</dbReference>
<dbReference type="Proteomes" id="UP001499878">
    <property type="component" value="Unassembled WGS sequence"/>
</dbReference>
<evidence type="ECO:0000313" key="4">
    <source>
        <dbReference type="EMBL" id="GAA5203771.1"/>
    </source>
</evidence>
<dbReference type="CDD" id="cd04301">
    <property type="entry name" value="NAT_SF"/>
    <property type="match status" value="1"/>
</dbReference>
<dbReference type="RefSeq" id="WP_345625788.1">
    <property type="nucleotide sequence ID" value="NZ_BAABJR010000001.1"/>
</dbReference>
<evidence type="ECO:0000256" key="2">
    <source>
        <dbReference type="ARBA" id="ARBA00023315"/>
    </source>
</evidence>
<proteinExistence type="predicted"/>
<dbReference type="PROSITE" id="PS51186">
    <property type="entry name" value="GNAT"/>
    <property type="match status" value="1"/>
</dbReference>
<protein>
    <submittedName>
        <fullName evidence="4">GNAT family N-acetyltransferase</fullName>
    </submittedName>
</protein>
<dbReference type="PANTHER" id="PTHR43420:SF12">
    <property type="entry name" value="N-ACETYLTRANSFERASE DOMAIN-CONTAINING PROTEIN"/>
    <property type="match status" value="1"/>
</dbReference>
<dbReference type="Pfam" id="PF00583">
    <property type="entry name" value="Acetyltransf_1"/>
    <property type="match status" value="1"/>
</dbReference>
<dbReference type="Gene3D" id="3.40.630.30">
    <property type="match status" value="1"/>
</dbReference>
<evidence type="ECO:0000259" key="3">
    <source>
        <dbReference type="PROSITE" id="PS51186"/>
    </source>
</evidence>
<evidence type="ECO:0000256" key="1">
    <source>
        <dbReference type="ARBA" id="ARBA00022679"/>
    </source>
</evidence>
<feature type="domain" description="N-acetyltransferase" evidence="3">
    <location>
        <begin position="28"/>
        <end position="179"/>
    </location>
</feature>
<dbReference type="InterPro" id="IPR000182">
    <property type="entry name" value="GNAT_dom"/>
</dbReference>
<comment type="caution">
    <text evidence="4">The sequence shown here is derived from an EMBL/GenBank/DDBJ whole genome shotgun (WGS) entry which is preliminary data.</text>
</comment>
<keyword evidence="1" id="KW-0808">Transferase</keyword>
<gene>
    <name evidence="4" type="ORF">GCM10023323_04010</name>
</gene>
<organism evidence="4 5">
    <name type="scientific">Streptomyces thinghirensis</name>
    <dbReference type="NCBI Taxonomy" id="551547"/>
    <lineage>
        <taxon>Bacteria</taxon>
        <taxon>Bacillati</taxon>
        <taxon>Actinomycetota</taxon>
        <taxon>Actinomycetes</taxon>
        <taxon>Kitasatosporales</taxon>
        <taxon>Streptomycetaceae</taxon>
        <taxon>Streptomyces</taxon>
    </lineage>
</organism>
<evidence type="ECO:0000313" key="5">
    <source>
        <dbReference type="Proteomes" id="UP001499878"/>
    </source>
</evidence>
<accession>A0ABP9SX57</accession>